<proteinExistence type="predicted"/>
<dbReference type="GeneID" id="94335945"/>
<dbReference type="Proteomes" id="UP001214638">
    <property type="component" value="Unassembled WGS sequence"/>
</dbReference>
<accession>A0AAD9PKT5</accession>
<protein>
    <submittedName>
        <fullName evidence="1">Bifunctional WD40-repeat-containing domain superfamily/WD40-YVTN repeat-like-containing domain superfamily</fullName>
    </submittedName>
</protein>
<evidence type="ECO:0000313" key="1">
    <source>
        <dbReference type="EMBL" id="KAK2196401.1"/>
    </source>
</evidence>
<evidence type="ECO:0000313" key="2">
    <source>
        <dbReference type="Proteomes" id="UP001214638"/>
    </source>
</evidence>
<dbReference type="InterPro" id="IPR036322">
    <property type="entry name" value="WD40_repeat_dom_sf"/>
</dbReference>
<dbReference type="Gene3D" id="2.130.10.10">
    <property type="entry name" value="YVTN repeat-like/Quinoprotein amine dehydrogenase"/>
    <property type="match status" value="1"/>
</dbReference>
<dbReference type="AlphaFoldDB" id="A0AAD9PKT5"/>
<dbReference type="EMBL" id="JALLKP010000002">
    <property type="protein sequence ID" value="KAK2196401.1"/>
    <property type="molecule type" value="Genomic_DNA"/>
</dbReference>
<dbReference type="InterPro" id="IPR015943">
    <property type="entry name" value="WD40/YVTN_repeat-like_dom_sf"/>
</dbReference>
<dbReference type="RefSeq" id="XP_067803243.1">
    <property type="nucleotide sequence ID" value="XM_067946679.1"/>
</dbReference>
<reference evidence="1" key="1">
    <citation type="journal article" date="2023" name="Nat. Microbiol.">
        <title>Babesia duncani multi-omics identifies virulence factors and drug targets.</title>
        <authorList>
            <person name="Singh P."/>
            <person name="Lonardi S."/>
            <person name="Liang Q."/>
            <person name="Vydyam P."/>
            <person name="Khabirova E."/>
            <person name="Fang T."/>
            <person name="Gihaz S."/>
            <person name="Thekkiniath J."/>
            <person name="Munshi M."/>
            <person name="Abel S."/>
            <person name="Ciampossin L."/>
            <person name="Batugedara G."/>
            <person name="Gupta M."/>
            <person name="Lu X.M."/>
            <person name="Lenz T."/>
            <person name="Chakravarty S."/>
            <person name="Cornillot E."/>
            <person name="Hu Y."/>
            <person name="Ma W."/>
            <person name="Gonzalez L.M."/>
            <person name="Sanchez S."/>
            <person name="Estrada K."/>
            <person name="Sanchez-Flores A."/>
            <person name="Montero E."/>
            <person name="Harb O.S."/>
            <person name="Le Roch K.G."/>
            <person name="Mamoun C.B."/>
        </authorList>
    </citation>
    <scope>NUCLEOTIDE SEQUENCE</scope>
    <source>
        <strain evidence="1">WA1</strain>
    </source>
</reference>
<name>A0AAD9PKT5_9APIC</name>
<dbReference type="SUPFAM" id="SSF50978">
    <property type="entry name" value="WD40 repeat-like"/>
    <property type="match status" value="1"/>
</dbReference>
<keyword evidence="2" id="KW-1185">Reference proteome</keyword>
<organism evidence="1 2">
    <name type="scientific">Babesia duncani</name>
    <dbReference type="NCBI Taxonomy" id="323732"/>
    <lineage>
        <taxon>Eukaryota</taxon>
        <taxon>Sar</taxon>
        <taxon>Alveolata</taxon>
        <taxon>Apicomplexa</taxon>
        <taxon>Aconoidasida</taxon>
        <taxon>Piroplasmida</taxon>
        <taxon>Babesiidae</taxon>
        <taxon>Babesia</taxon>
    </lineage>
</organism>
<gene>
    <name evidence="1" type="ORF">BdWA1_001647</name>
</gene>
<dbReference type="KEGG" id="bdw:94335945"/>
<comment type="caution">
    <text evidence="1">The sequence shown here is derived from an EMBL/GenBank/DDBJ whole genome shotgun (WGS) entry which is preliminary data.</text>
</comment>
<sequence length="327" mass="35505">MEKAYCFGNFPSAITCMGTFDPDTIICGTSGGTITVSSIASGCTIAHLKRQASDAVCAVERLPWNSNLILGAYTSNCLVWDFRRFNKPMMEIDTSAKPINELVQGVTVPGTVGFRVIPARVNEDFGREEDLFAYVAQAINSACFNTQSVDMDPVAQKAPKRPHKSSMRSLEGKLYGNCNRQAILGSGYTRSPPILDKCKAKEKLNTRVARAYRNDYCTAICPLSEPSLVCLATISGQLLTLNGQCLSIAKSIKVSNDGQNRTIQLAPIGKHHVALNLDDQVHFYNLKWGACTAKVKIAERSGTAAPLRLYAPHKTDQSCGSTPTLGF</sequence>